<dbReference type="EMBL" id="JAJHJB010000095">
    <property type="protein sequence ID" value="MCC5468675.1"/>
    <property type="molecule type" value="Genomic_DNA"/>
</dbReference>
<evidence type="ECO:0000313" key="2">
    <source>
        <dbReference type="EMBL" id="MCC5468675.1"/>
    </source>
</evidence>
<feature type="region of interest" description="Disordered" evidence="1">
    <location>
        <begin position="1"/>
        <end position="38"/>
    </location>
</feature>
<feature type="compositionally biased region" description="Gly residues" evidence="1">
    <location>
        <begin position="24"/>
        <end position="33"/>
    </location>
</feature>
<proteinExistence type="predicted"/>
<dbReference type="Proteomes" id="UP001165492">
    <property type="component" value="Unassembled WGS sequence"/>
</dbReference>
<organism evidence="2 3">
    <name type="scientific">Pelosinus baikalensis</name>
    <dbReference type="NCBI Taxonomy" id="2892015"/>
    <lineage>
        <taxon>Bacteria</taxon>
        <taxon>Bacillati</taxon>
        <taxon>Bacillota</taxon>
        <taxon>Negativicutes</taxon>
        <taxon>Selenomonadales</taxon>
        <taxon>Sporomusaceae</taxon>
        <taxon>Pelosinus</taxon>
    </lineage>
</organism>
<feature type="non-terminal residue" evidence="2">
    <location>
        <position position="1"/>
    </location>
</feature>
<evidence type="ECO:0000256" key="1">
    <source>
        <dbReference type="SAM" id="MobiDB-lite"/>
    </source>
</evidence>
<keyword evidence="3" id="KW-1185">Reference proteome</keyword>
<sequence length="226" mass="25474">RGPPLGSKNAKGHGAPKGNKNGLGNRGGPGGMPGNKNAVTTGEYETIWFDCLTEEEQLLYDKIDTSTLAQVEAGIKFFTFRERRMMERIHSLMDGLSEKERKVLQELQIQKKPMEVYSEKDGTSKVLMIPEANMVVTEITETECRTIDDILKVEEALTRVQDKKTRAIALKHSIEVTRSIELEKLNLSKARLLFDMEKAKGESKGNEHVDALRQKMQERKMKHGSS</sequence>
<feature type="compositionally biased region" description="Basic and acidic residues" evidence="1">
    <location>
        <begin position="200"/>
        <end position="219"/>
    </location>
</feature>
<evidence type="ECO:0000313" key="3">
    <source>
        <dbReference type="Proteomes" id="UP001165492"/>
    </source>
</evidence>
<comment type="caution">
    <text evidence="2">The sequence shown here is derived from an EMBL/GenBank/DDBJ whole genome shotgun (WGS) entry which is preliminary data.</text>
</comment>
<feature type="region of interest" description="Disordered" evidence="1">
    <location>
        <begin position="200"/>
        <end position="226"/>
    </location>
</feature>
<protein>
    <submittedName>
        <fullName evidence="2">Uncharacterized protein</fullName>
    </submittedName>
</protein>
<reference evidence="2" key="1">
    <citation type="submission" date="2021-11" db="EMBL/GenBank/DDBJ databases">
        <title>Description of a new species Pelosinus isolated from the bottom sediments of Lake Baikal.</title>
        <authorList>
            <person name="Zakharyuk A."/>
        </authorList>
    </citation>
    <scope>NUCLEOTIDE SEQUENCE</scope>
    <source>
        <strain evidence="2">Bkl1</strain>
    </source>
</reference>
<name>A0ABS8HZV1_9FIRM</name>
<gene>
    <name evidence="2" type="ORF">LMF89_25400</name>
</gene>
<accession>A0ABS8HZV1</accession>